<organism evidence="1 2">
    <name type="scientific">Laetiporus sulphureus 93-53</name>
    <dbReference type="NCBI Taxonomy" id="1314785"/>
    <lineage>
        <taxon>Eukaryota</taxon>
        <taxon>Fungi</taxon>
        <taxon>Dikarya</taxon>
        <taxon>Basidiomycota</taxon>
        <taxon>Agaricomycotina</taxon>
        <taxon>Agaricomycetes</taxon>
        <taxon>Polyporales</taxon>
        <taxon>Laetiporus</taxon>
    </lineage>
</organism>
<dbReference type="RefSeq" id="XP_040760673.1">
    <property type="nucleotide sequence ID" value="XM_040904882.1"/>
</dbReference>
<gene>
    <name evidence="1" type="ORF">LAESUDRAFT_660664</name>
</gene>
<sequence length="293" mass="33760">KIRMHASQMLGRDFVDSPLPVASLEDLQAFDRKKHDGPSKGNFRLQMTGSLKSRWNKQAAGVFAENFMSIGVSDCQDKSKIECMFATHLATLRSQYRRQLRGGEEPSEVDIDREIEEKREHRRRAVSIALQITSTCILMIFGQLRERRSNAVGAHSHLARFQDLWDRIPHTAMSGDESDHSRGKVRYVVTRMSWRSAEFETWLKVFDWMHLSSRFTVDGKPKRGAFPRYRRRGSRRCDQFGKPVSGLPRNCYDAIWLAGLDEEERLSLEIQPAIDLTHSETVMACVISRISIF</sequence>
<protein>
    <submittedName>
        <fullName evidence="1">Uncharacterized protein</fullName>
    </submittedName>
</protein>
<dbReference type="OrthoDB" id="3257007at2759"/>
<dbReference type="AlphaFoldDB" id="A0A165CJN3"/>
<proteinExistence type="predicted"/>
<reference evidence="1 2" key="1">
    <citation type="journal article" date="2016" name="Mol. Biol. Evol.">
        <title>Comparative Genomics of Early-Diverging Mushroom-Forming Fungi Provides Insights into the Origins of Lignocellulose Decay Capabilities.</title>
        <authorList>
            <person name="Nagy L.G."/>
            <person name="Riley R."/>
            <person name="Tritt A."/>
            <person name="Adam C."/>
            <person name="Daum C."/>
            <person name="Floudas D."/>
            <person name="Sun H."/>
            <person name="Yadav J.S."/>
            <person name="Pangilinan J."/>
            <person name="Larsson K.H."/>
            <person name="Matsuura K."/>
            <person name="Barry K."/>
            <person name="Labutti K."/>
            <person name="Kuo R."/>
            <person name="Ohm R.A."/>
            <person name="Bhattacharya S.S."/>
            <person name="Shirouzu T."/>
            <person name="Yoshinaga Y."/>
            <person name="Martin F.M."/>
            <person name="Grigoriev I.V."/>
            <person name="Hibbett D.S."/>
        </authorList>
    </citation>
    <scope>NUCLEOTIDE SEQUENCE [LARGE SCALE GENOMIC DNA]</scope>
    <source>
        <strain evidence="1 2">93-53</strain>
    </source>
</reference>
<dbReference type="EMBL" id="KV427648">
    <property type="protein sequence ID" value="KZT02933.1"/>
    <property type="molecule type" value="Genomic_DNA"/>
</dbReference>
<evidence type="ECO:0000313" key="1">
    <source>
        <dbReference type="EMBL" id="KZT02933.1"/>
    </source>
</evidence>
<name>A0A165CJN3_9APHY</name>
<accession>A0A165CJN3</accession>
<dbReference type="Proteomes" id="UP000076871">
    <property type="component" value="Unassembled WGS sequence"/>
</dbReference>
<dbReference type="GeneID" id="63821912"/>
<evidence type="ECO:0000313" key="2">
    <source>
        <dbReference type="Proteomes" id="UP000076871"/>
    </source>
</evidence>
<keyword evidence="2" id="KW-1185">Reference proteome</keyword>
<dbReference type="InParanoid" id="A0A165CJN3"/>
<feature type="non-terminal residue" evidence="1">
    <location>
        <position position="1"/>
    </location>
</feature>